<dbReference type="SUPFAM" id="SSF48498">
    <property type="entry name" value="Tetracyclin repressor-like, C-terminal domain"/>
    <property type="match status" value="1"/>
</dbReference>
<dbReference type="AlphaFoldDB" id="A0A1G7SV63"/>
<keyword evidence="3" id="KW-0804">Transcription</keyword>
<keyword evidence="1" id="KW-0805">Transcription regulation</keyword>
<name>A0A1G7SV63_PSEOR</name>
<proteinExistence type="predicted"/>
<reference evidence="7 8" key="1">
    <citation type="submission" date="2016-10" db="EMBL/GenBank/DDBJ databases">
        <authorList>
            <person name="de Groot N.N."/>
        </authorList>
    </citation>
    <scope>NUCLEOTIDE SEQUENCE [LARGE SCALE GENOMIC DNA]</scope>
    <source>
        <strain evidence="7 8">CGMCC 4.3143</strain>
    </source>
</reference>
<dbReference type="PROSITE" id="PS50977">
    <property type="entry name" value="HTH_TETR_2"/>
    <property type="match status" value="1"/>
</dbReference>
<feature type="DNA-binding region" description="H-T-H motif" evidence="4">
    <location>
        <begin position="33"/>
        <end position="52"/>
    </location>
</feature>
<dbReference type="OrthoDB" id="2356263at2"/>
<evidence type="ECO:0000259" key="6">
    <source>
        <dbReference type="PROSITE" id="PS50977"/>
    </source>
</evidence>
<dbReference type="PRINTS" id="PR00455">
    <property type="entry name" value="HTHTETR"/>
</dbReference>
<evidence type="ECO:0000256" key="3">
    <source>
        <dbReference type="ARBA" id="ARBA00023163"/>
    </source>
</evidence>
<dbReference type="GO" id="GO:0000976">
    <property type="term" value="F:transcription cis-regulatory region binding"/>
    <property type="evidence" value="ECO:0007669"/>
    <property type="project" value="TreeGrafter"/>
</dbReference>
<dbReference type="InterPro" id="IPR036271">
    <property type="entry name" value="Tet_transcr_reg_TetR-rel_C_sf"/>
</dbReference>
<evidence type="ECO:0000256" key="1">
    <source>
        <dbReference type="ARBA" id="ARBA00023015"/>
    </source>
</evidence>
<dbReference type="EMBL" id="FNBE01000010">
    <property type="protein sequence ID" value="SDG26935.1"/>
    <property type="molecule type" value="Genomic_DNA"/>
</dbReference>
<protein>
    <submittedName>
        <fullName evidence="7">Transcriptional regulator, TetR family</fullName>
    </submittedName>
</protein>
<evidence type="ECO:0000256" key="4">
    <source>
        <dbReference type="PROSITE-ProRule" id="PRU00335"/>
    </source>
</evidence>
<dbReference type="STRING" id="366584.SAMN05216377_110109"/>
<dbReference type="RefSeq" id="WP_093085369.1">
    <property type="nucleotide sequence ID" value="NZ_FNBE01000010.1"/>
</dbReference>
<keyword evidence="8" id="KW-1185">Reference proteome</keyword>
<dbReference type="InterPro" id="IPR050109">
    <property type="entry name" value="HTH-type_TetR-like_transc_reg"/>
</dbReference>
<dbReference type="Gene3D" id="1.10.10.60">
    <property type="entry name" value="Homeodomain-like"/>
    <property type="match status" value="1"/>
</dbReference>
<dbReference type="Gene3D" id="1.10.357.10">
    <property type="entry name" value="Tetracycline Repressor, domain 2"/>
    <property type="match status" value="1"/>
</dbReference>
<dbReference type="GO" id="GO:0003700">
    <property type="term" value="F:DNA-binding transcription factor activity"/>
    <property type="evidence" value="ECO:0007669"/>
    <property type="project" value="TreeGrafter"/>
</dbReference>
<dbReference type="InterPro" id="IPR001647">
    <property type="entry name" value="HTH_TetR"/>
</dbReference>
<organism evidence="7 8">
    <name type="scientific">Pseudonocardia oroxyli</name>
    <dbReference type="NCBI Taxonomy" id="366584"/>
    <lineage>
        <taxon>Bacteria</taxon>
        <taxon>Bacillati</taxon>
        <taxon>Actinomycetota</taxon>
        <taxon>Actinomycetes</taxon>
        <taxon>Pseudonocardiales</taxon>
        <taxon>Pseudonocardiaceae</taxon>
        <taxon>Pseudonocardia</taxon>
    </lineage>
</organism>
<keyword evidence="2 4" id="KW-0238">DNA-binding</keyword>
<dbReference type="PANTHER" id="PTHR30055">
    <property type="entry name" value="HTH-TYPE TRANSCRIPTIONAL REGULATOR RUTR"/>
    <property type="match status" value="1"/>
</dbReference>
<dbReference type="Proteomes" id="UP000198967">
    <property type="component" value="Unassembled WGS sequence"/>
</dbReference>
<dbReference type="SUPFAM" id="SSF46689">
    <property type="entry name" value="Homeodomain-like"/>
    <property type="match status" value="1"/>
</dbReference>
<dbReference type="PANTHER" id="PTHR30055:SF234">
    <property type="entry name" value="HTH-TYPE TRANSCRIPTIONAL REGULATOR BETI"/>
    <property type="match status" value="1"/>
</dbReference>
<feature type="compositionally biased region" description="Low complexity" evidence="5">
    <location>
        <begin position="204"/>
        <end position="214"/>
    </location>
</feature>
<sequence length="227" mass="23882">MPRPRTFTESARREQLIAVTVDLVAEHGRRGLSLQRIADAAGISKAAVLYYFPSKDAVVAAAYDTVISDLVAHVGAAVEAAPDAATAIEAYLDSLLTHLSQDARRARLLAEALGSHEPPAVDAGPSAPHRWEALSELISTAQREGTVRTDADPRLSAIMLCGLVDAVVAASWESPAVRLHDARPHVNAFARHALKPDTIHPGQDSVADAAVASVPTPSTPSGRRTSG</sequence>
<feature type="region of interest" description="Disordered" evidence="5">
    <location>
        <begin position="199"/>
        <end position="227"/>
    </location>
</feature>
<gene>
    <name evidence="7" type="ORF">SAMN05216377_110109</name>
</gene>
<dbReference type="Pfam" id="PF00440">
    <property type="entry name" value="TetR_N"/>
    <property type="match status" value="1"/>
</dbReference>
<evidence type="ECO:0000313" key="7">
    <source>
        <dbReference type="EMBL" id="SDG26935.1"/>
    </source>
</evidence>
<feature type="compositionally biased region" description="Polar residues" evidence="5">
    <location>
        <begin position="215"/>
        <end position="227"/>
    </location>
</feature>
<evidence type="ECO:0000313" key="8">
    <source>
        <dbReference type="Proteomes" id="UP000198967"/>
    </source>
</evidence>
<feature type="domain" description="HTH tetR-type" evidence="6">
    <location>
        <begin position="10"/>
        <end position="70"/>
    </location>
</feature>
<dbReference type="InterPro" id="IPR009057">
    <property type="entry name" value="Homeodomain-like_sf"/>
</dbReference>
<evidence type="ECO:0000256" key="5">
    <source>
        <dbReference type="SAM" id="MobiDB-lite"/>
    </source>
</evidence>
<accession>A0A1G7SV63</accession>
<evidence type="ECO:0000256" key="2">
    <source>
        <dbReference type="ARBA" id="ARBA00023125"/>
    </source>
</evidence>